<dbReference type="SMART" id="SM00355">
    <property type="entry name" value="ZnF_C2H2"/>
    <property type="match status" value="3"/>
</dbReference>
<protein>
    <recommendedName>
        <fullName evidence="1">C2H2-type domain-containing protein</fullName>
    </recommendedName>
</protein>
<proteinExistence type="predicted"/>
<gene>
    <name evidence="2" type="ORF">PFISCL1PPCAC_13356</name>
</gene>
<accession>A0AAV5VWD5</accession>
<keyword evidence="3" id="KW-1185">Reference proteome</keyword>
<feature type="domain" description="C2H2-type" evidence="1">
    <location>
        <begin position="111"/>
        <end position="133"/>
    </location>
</feature>
<feature type="domain" description="C2H2-type" evidence="1">
    <location>
        <begin position="139"/>
        <end position="162"/>
    </location>
</feature>
<reference evidence="2" key="1">
    <citation type="submission" date="2023-10" db="EMBL/GenBank/DDBJ databases">
        <title>Genome assembly of Pristionchus species.</title>
        <authorList>
            <person name="Yoshida K."/>
            <person name="Sommer R.J."/>
        </authorList>
    </citation>
    <scope>NUCLEOTIDE SEQUENCE</scope>
    <source>
        <strain evidence="2">RS5133</strain>
    </source>
</reference>
<organism evidence="2 3">
    <name type="scientific">Pristionchus fissidentatus</name>
    <dbReference type="NCBI Taxonomy" id="1538716"/>
    <lineage>
        <taxon>Eukaryota</taxon>
        <taxon>Metazoa</taxon>
        <taxon>Ecdysozoa</taxon>
        <taxon>Nematoda</taxon>
        <taxon>Chromadorea</taxon>
        <taxon>Rhabditida</taxon>
        <taxon>Rhabditina</taxon>
        <taxon>Diplogasteromorpha</taxon>
        <taxon>Diplogasteroidea</taxon>
        <taxon>Neodiplogasteridae</taxon>
        <taxon>Pristionchus</taxon>
    </lineage>
</organism>
<comment type="caution">
    <text evidence="2">The sequence shown here is derived from an EMBL/GenBank/DDBJ whole genome shotgun (WGS) entry which is preliminary data.</text>
</comment>
<sequence>RYLMEGEVNLLKEVRTIHVPRQLKSGKRPARNVSIRVVRNVSRQAYIQEDQLNYYLADNAVDDGAEYHSEQQGNGDFFYEDQYIQQQDAYVVEESSLDSSPSAEPRPLVFLQCRVCAMTVQSSLKRRHIHRFHLNKPLYTCPHCNFQSYHHGNINKHLLAAHERTGGAICHKEALEGRMMSLLYSCFTDPLILRYTDDAVVDCVSDLLNTVCEPEECVPVESPLPISPQYEFDRAESPRNIYLGAAEPICIEQEDQRRQVQKFIRVRKRPVPPLEPQRRPIRKVAQKQNCCVCGIKEITHTERHVLQHHLKQKVFCCYFCEYANSYAPNAVRDHIRTQHPEQSPLEYGDYRVAYAEAIRDLTGECFPPCAMMERVRRGMMEEEACDI</sequence>
<dbReference type="AlphaFoldDB" id="A0AAV5VWD5"/>
<dbReference type="InterPro" id="IPR013087">
    <property type="entry name" value="Znf_C2H2_type"/>
</dbReference>
<dbReference type="Gene3D" id="3.30.160.60">
    <property type="entry name" value="Classic Zinc Finger"/>
    <property type="match status" value="1"/>
</dbReference>
<dbReference type="EMBL" id="BTSY01000004">
    <property type="protein sequence ID" value="GMT22059.1"/>
    <property type="molecule type" value="Genomic_DNA"/>
</dbReference>
<evidence type="ECO:0000313" key="3">
    <source>
        <dbReference type="Proteomes" id="UP001432322"/>
    </source>
</evidence>
<evidence type="ECO:0000259" key="1">
    <source>
        <dbReference type="SMART" id="SM00355"/>
    </source>
</evidence>
<evidence type="ECO:0000313" key="2">
    <source>
        <dbReference type="EMBL" id="GMT22059.1"/>
    </source>
</evidence>
<name>A0AAV5VWD5_9BILA</name>
<dbReference type="Proteomes" id="UP001432322">
    <property type="component" value="Unassembled WGS sequence"/>
</dbReference>
<feature type="non-terminal residue" evidence="2">
    <location>
        <position position="1"/>
    </location>
</feature>
<feature type="domain" description="C2H2-type" evidence="1">
    <location>
        <begin position="315"/>
        <end position="339"/>
    </location>
</feature>